<sequence>MNRSKKTVHAESVPPAAEINSHLYQSYYIKKYDQFYINF</sequence>
<dbReference type="PATRIC" id="fig|135826.4.peg.2713"/>
<evidence type="ECO:0000313" key="1">
    <source>
        <dbReference type="EMBL" id="KIL46602.1"/>
    </source>
</evidence>
<accession>A0A0C2VCE0</accession>
<keyword evidence="2" id="KW-1185">Reference proteome</keyword>
<comment type="caution">
    <text evidence="1">The sequence shown here is derived from an EMBL/GenBank/DDBJ whole genome shotgun (WGS) entry which is preliminary data.</text>
</comment>
<organism evidence="1 2">
    <name type="scientific">Jeotgalibacillus alimentarius</name>
    <dbReference type="NCBI Taxonomy" id="135826"/>
    <lineage>
        <taxon>Bacteria</taxon>
        <taxon>Bacillati</taxon>
        <taxon>Bacillota</taxon>
        <taxon>Bacilli</taxon>
        <taxon>Bacillales</taxon>
        <taxon>Caryophanaceae</taxon>
        <taxon>Jeotgalibacillus</taxon>
    </lineage>
</organism>
<gene>
    <name evidence="1" type="ORF">KP77_27290</name>
</gene>
<evidence type="ECO:0000313" key="2">
    <source>
        <dbReference type="Proteomes" id="UP000031950"/>
    </source>
</evidence>
<protein>
    <submittedName>
        <fullName evidence="1">Uncharacterized protein</fullName>
    </submittedName>
</protein>
<dbReference type="Proteomes" id="UP000031950">
    <property type="component" value="Unassembled WGS sequence"/>
</dbReference>
<dbReference type="STRING" id="135826.KP77_27290"/>
<dbReference type="AlphaFoldDB" id="A0A0C2VCE0"/>
<proteinExistence type="predicted"/>
<dbReference type="EMBL" id="JXRQ01000025">
    <property type="protein sequence ID" value="KIL46602.1"/>
    <property type="molecule type" value="Genomic_DNA"/>
</dbReference>
<name>A0A0C2VCE0_9BACL</name>
<reference evidence="1 2" key="1">
    <citation type="submission" date="2015-01" db="EMBL/GenBank/DDBJ databases">
        <title>Genome sequence of Jeotgalibacillus alimentarius.</title>
        <authorList>
            <person name="Goh K.M."/>
            <person name="Chan K.-G."/>
            <person name="Yaakop A.S."/>
            <person name="Ee R."/>
            <person name="Gan H.M."/>
            <person name="Chan C.S."/>
        </authorList>
    </citation>
    <scope>NUCLEOTIDE SEQUENCE [LARGE SCALE GENOMIC DNA]</scope>
    <source>
        <strain evidence="1 2">YKJ-13</strain>
    </source>
</reference>